<dbReference type="InterPro" id="IPR000717">
    <property type="entry name" value="PCI_dom"/>
</dbReference>
<dbReference type="InterPro" id="IPR040896">
    <property type="entry name" value="RPN5_C"/>
</dbReference>
<name>A0A2P2HZ26_9CRUS</name>
<dbReference type="Pfam" id="PF01399">
    <property type="entry name" value="PCI"/>
    <property type="match status" value="1"/>
</dbReference>
<feature type="domain" description="PCI" evidence="4">
    <location>
        <begin position="303"/>
        <end position="482"/>
    </location>
</feature>
<dbReference type="GO" id="GO:0008541">
    <property type="term" value="C:proteasome regulatory particle, lid subcomplex"/>
    <property type="evidence" value="ECO:0007669"/>
    <property type="project" value="TreeGrafter"/>
</dbReference>
<evidence type="ECO:0000256" key="3">
    <source>
        <dbReference type="SAM" id="MobiDB-lite"/>
    </source>
</evidence>
<dbReference type="PROSITE" id="PS50250">
    <property type="entry name" value="PCI"/>
    <property type="match status" value="1"/>
</dbReference>
<dbReference type="EMBL" id="IACT01000690">
    <property type="protein sequence ID" value="LAC20079.1"/>
    <property type="molecule type" value="mRNA"/>
</dbReference>
<sequence>MTTSEKKEKSKEKSTEEAPPKKGESVVVDGGRLVKMEVDYSTTCDEKIPAAHILAEDKKVAEAVESLMALEKQTRTGGDAHSTSRVLVALVEISFKADNWDLLNENIVILTKKRSQIKMAVTKMVQRCCEYVDLTPDKDTKLKLMDTLRTVTAGKIYVEVERARLTHKLALLKEGDGDVEAAAVAMQEMPVETFGSMEKKEKVEMILEQMRLCLARKDYVRTQIISKKVTIRFFDSGNVNDLKLKFYRLMIELDSHESSFLSICRHYLAIYNTVDRAPEDSSGDGDEKKVKKETKTKKPSTLQEKMAITAKAAAEAKPAVLTPEETAQKLTVLKHVLLYLILAPYDNEQCDLLHRVKQDPMLLQITSYKNLLQLFATEELIKWSGLCSVFETELRSDATTVFPTSTDEGNNRWTQLRNRVVEHNIRMMAKYYTRIQLVRMAELLDLAPKECEEFLCQLVVSGTIIARTDRLAGVVSFGTPLEHSKRLNDWADSLHTLMALVNRTTHLINKEQMVHRHLLPGSMRVPVATEE</sequence>
<evidence type="ECO:0000313" key="6">
    <source>
        <dbReference type="EMBL" id="LAC20079.1"/>
    </source>
</evidence>
<dbReference type="GO" id="GO:0005634">
    <property type="term" value="C:nucleus"/>
    <property type="evidence" value="ECO:0007669"/>
    <property type="project" value="UniProtKB-ARBA"/>
</dbReference>
<evidence type="ECO:0000256" key="1">
    <source>
        <dbReference type="ARBA" id="ARBA00006397"/>
    </source>
</evidence>
<dbReference type="InterPro" id="IPR036388">
    <property type="entry name" value="WH-like_DNA-bd_sf"/>
</dbReference>
<accession>A0A2P2HZ26</accession>
<proteinExistence type="evidence at transcript level"/>
<dbReference type="InterPro" id="IPR054559">
    <property type="entry name" value="PSMD12-CSN4-like_N"/>
</dbReference>
<evidence type="ECO:0000313" key="5">
    <source>
        <dbReference type="EMBL" id="LAB66890.1"/>
    </source>
</evidence>
<feature type="compositionally biased region" description="Basic and acidic residues" evidence="3">
    <location>
        <begin position="1"/>
        <end position="24"/>
    </location>
</feature>
<organism evidence="5">
    <name type="scientific">Hirondellea gigas</name>
    <dbReference type="NCBI Taxonomy" id="1518452"/>
    <lineage>
        <taxon>Eukaryota</taxon>
        <taxon>Metazoa</taxon>
        <taxon>Ecdysozoa</taxon>
        <taxon>Arthropoda</taxon>
        <taxon>Crustacea</taxon>
        <taxon>Multicrustacea</taxon>
        <taxon>Malacostraca</taxon>
        <taxon>Eumalacostraca</taxon>
        <taxon>Peracarida</taxon>
        <taxon>Amphipoda</taxon>
        <taxon>Amphilochidea</taxon>
        <taxon>Lysianassida</taxon>
        <taxon>Lysianassidira</taxon>
        <taxon>Lysianassoidea</taxon>
        <taxon>Lysianassidae</taxon>
        <taxon>Hirondellea</taxon>
    </lineage>
</organism>
<reference evidence="6" key="1">
    <citation type="submission" date="2017-11" db="EMBL/GenBank/DDBJ databases">
        <title>The sensing device of the deep-sea amphipod.</title>
        <authorList>
            <person name="Kobayashi H."/>
            <person name="Nagahama T."/>
            <person name="Arai W."/>
            <person name="Sasagawa Y."/>
            <person name="Umeda M."/>
            <person name="Hayashi T."/>
            <person name="Nikaido I."/>
            <person name="Watanabe H."/>
            <person name="Oguri K."/>
            <person name="Kitazato H."/>
            <person name="Fujioka K."/>
            <person name="Kido Y."/>
            <person name="Takami H."/>
        </authorList>
    </citation>
    <scope>NUCLEOTIDE SEQUENCE</scope>
    <source>
        <tissue evidence="6">Whole body</tissue>
    </source>
</reference>
<keyword evidence="2 5" id="KW-0647">Proteasome</keyword>
<dbReference type="FunFam" id="1.10.10.10:FF:000070">
    <property type="entry name" value="26S proteasome non-ATPase regulatory subunit 12"/>
    <property type="match status" value="1"/>
</dbReference>
<dbReference type="InterPro" id="IPR036390">
    <property type="entry name" value="WH_DNA-bd_sf"/>
</dbReference>
<feature type="region of interest" description="Disordered" evidence="3">
    <location>
        <begin position="278"/>
        <end position="299"/>
    </location>
</feature>
<dbReference type="AlphaFoldDB" id="A0A2P2HZ26"/>
<comment type="similarity">
    <text evidence="1">Belongs to the proteasome subunit p55 family.</text>
</comment>
<protein>
    <submittedName>
        <fullName evidence="5">26S proteasome non-ATPase regulatory subunit 12-like</fullName>
    </submittedName>
</protein>
<dbReference type="PANTHER" id="PTHR10855:SF1">
    <property type="entry name" value="26S PROTEASOME NON-ATPASE REGULATORY SUBUNIT 12"/>
    <property type="match status" value="1"/>
</dbReference>
<dbReference type="PANTHER" id="PTHR10855">
    <property type="entry name" value="26S PROTEASOME NON-ATPASE REGULATORY SUBUNIT 12/COP9 SIGNALOSOME COMPLEX SUBUNIT 4"/>
    <property type="match status" value="1"/>
</dbReference>
<dbReference type="Pfam" id="PF18098">
    <property type="entry name" value="RPN5_C"/>
    <property type="match status" value="1"/>
</dbReference>
<evidence type="ECO:0000259" key="4">
    <source>
        <dbReference type="PROSITE" id="PS50250"/>
    </source>
</evidence>
<evidence type="ECO:0000256" key="2">
    <source>
        <dbReference type="ARBA" id="ARBA00022942"/>
    </source>
</evidence>
<dbReference type="Pfam" id="PF22241">
    <property type="entry name" value="PSMD12-CSN4_N"/>
    <property type="match status" value="1"/>
</dbReference>
<feature type="region of interest" description="Disordered" evidence="3">
    <location>
        <begin position="1"/>
        <end position="25"/>
    </location>
</feature>
<dbReference type="InterPro" id="IPR040134">
    <property type="entry name" value="PSMD12/CSN4"/>
</dbReference>
<dbReference type="SUPFAM" id="SSF46785">
    <property type="entry name" value="Winged helix' DNA-binding domain"/>
    <property type="match status" value="1"/>
</dbReference>
<dbReference type="EMBL" id="IACF01001174">
    <property type="protein sequence ID" value="LAB66890.1"/>
    <property type="molecule type" value="mRNA"/>
</dbReference>
<dbReference type="Gene3D" id="1.10.10.10">
    <property type="entry name" value="Winged helix-like DNA-binding domain superfamily/Winged helix DNA-binding domain"/>
    <property type="match status" value="1"/>
</dbReference>
<dbReference type="GO" id="GO:0005737">
    <property type="term" value="C:cytoplasm"/>
    <property type="evidence" value="ECO:0007669"/>
    <property type="project" value="TreeGrafter"/>
</dbReference>
<dbReference type="SMART" id="SM00088">
    <property type="entry name" value="PINT"/>
    <property type="match status" value="1"/>
</dbReference>
<reference evidence="5" key="2">
    <citation type="journal article" date="2018" name="Biosci. Biotechnol. Biochem.">
        <title>Polysaccharide hydrolase of the hadal zone amphipods Hirondellea gigas.</title>
        <authorList>
            <person name="Kobayashi H."/>
            <person name="Nagahama T."/>
            <person name="Arai W."/>
            <person name="Sasagawa Y."/>
            <person name="Umeda M."/>
            <person name="Hayashi T."/>
            <person name="Nikaido I."/>
            <person name="Watanabe H."/>
            <person name="Oguri K."/>
            <person name="Kitazato H."/>
            <person name="Fujioka K."/>
            <person name="Kido Y."/>
            <person name="Takami H."/>
        </authorList>
    </citation>
    <scope>NUCLEOTIDE SEQUENCE</scope>
    <source>
        <tissue evidence="5">Whole body</tissue>
    </source>
</reference>